<dbReference type="InterPro" id="IPR019129">
    <property type="entry name" value="Folate-sensitive_fs_Fra10Ac1"/>
</dbReference>
<feature type="compositionally biased region" description="Gly residues" evidence="1">
    <location>
        <begin position="107"/>
        <end position="123"/>
    </location>
</feature>
<evidence type="ECO:0000313" key="2">
    <source>
        <dbReference type="EMBL" id="GMI34377.1"/>
    </source>
</evidence>
<organism evidence="2 3">
    <name type="scientific">Tetraparma gracilis</name>
    <dbReference type="NCBI Taxonomy" id="2962635"/>
    <lineage>
        <taxon>Eukaryota</taxon>
        <taxon>Sar</taxon>
        <taxon>Stramenopiles</taxon>
        <taxon>Ochrophyta</taxon>
        <taxon>Bolidophyceae</taxon>
        <taxon>Parmales</taxon>
        <taxon>Triparmaceae</taxon>
        <taxon>Tetraparma</taxon>
    </lineage>
</organism>
<comment type="caution">
    <text evidence="2">The sequence shown here is derived from an EMBL/GenBank/DDBJ whole genome shotgun (WGS) entry which is preliminary data.</text>
</comment>
<gene>
    <name evidence="2" type="ORF">TeGR_g843</name>
</gene>
<proteinExistence type="predicted"/>
<keyword evidence="3" id="KW-1185">Reference proteome</keyword>
<dbReference type="Pfam" id="PF09725">
    <property type="entry name" value="Fra10Ac1"/>
    <property type="match status" value="1"/>
</dbReference>
<feature type="compositionally biased region" description="Low complexity" evidence="1">
    <location>
        <begin position="34"/>
        <end position="61"/>
    </location>
</feature>
<dbReference type="Proteomes" id="UP001165060">
    <property type="component" value="Unassembled WGS sequence"/>
</dbReference>
<dbReference type="EMBL" id="BRYB01000634">
    <property type="protein sequence ID" value="GMI34377.1"/>
    <property type="molecule type" value="Genomic_DNA"/>
</dbReference>
<accession>A0ABQ6MWZ3</accession>
<protein>
    <submittedName>
        <fullName evidence="2">Uncharacterized protein</fullName>
    </submittedName>
</protein>
<feature type="compositionally biased region" description="Basic residues" evidence="1">
    <location>
        <begin position="1"/>
        <end position="33"/>
    </location>
</feature>
<name>A0ABQ6MWZ3_9STRA</name>
<sequence>MPSSPTHKKSKKEKREKKEKRSKSSKHAKHASHRSSSASSSLALVVSSASSARTSSSRAASNSLVPFKSPCHPPSSGPVVPFRGPAPKPTTDFEQLAKAYRFDSGSDGSGSDGSDGEGGGDGGEPAPPPGEEAGEGTWQSRMAREYSASLYKEQAIIDFAALISTLSSPAPSHRVGLRWRTRPEVLAGFGFSTCGNRRCPGLHPAAPSLPLPPDLEYGAGLTSFGFPFLHRQDGARKETWVEVRLCDGCSVAATVAGKKLRGEEALGRAVGILGEEGEEG</sequence>
<evidence type="ECO:0000256" key="1">
    <source>
        <dbReference type="SAM" id="MobiDB-lite"/>
    </source>
</evidence>
<reference evidence="2 3" key="1">
    <citation type="journal article" date="2023" name="Commun. Biol.">
        <title>Genome analysis of Parmales, the sister group of diatoms, reveals the evolutionary specialization of diatoms from phago-mixotrophs to photoautotrophs.</title>
        <authorList>
            <person name="Ban H."/>
            <person name="Sato S."/>
            <person name="Yoshikawa S."/>
            <person name="Yamada K."/>
            <person name="Nakamura Y."/>
            <person name="Ichinomiya M."/>
            <person name="Sato N."/>
            <person name="Blanc-Mathieu R."/>
            <person name="Endo H."/>
            <person name="Kuwata A."/>
            <person name="Ogata H."/>
        </authorList>
    </citation>
    <scope>NUCLEOTIDE SEQUENCE [LARGE SCALE GENOMIC DNA]</scope>
</reference>
<feature type="region of interest" description="Disordered" evidence="1">
    <location>
        <begin position="1"/>
        <end position="139"/>
    </location>
</feature>
<evidence type="ECO:0000313" key="3">
    <source>
        <dbReference type="Proteomes" id="UP001165060"/>
    </source>
</evidence>